<dbReference type="PRINTS" id="PR00081">
    <property type="entry name" value="GDHRDH"/>
</dbReference>
<dbReference type="GO" id="GO:0016491">
    <property type="term" value="F:oxidoreductase activity"/>
    <property type="evidence" value="ECO:0007669"/>
    <property type="project" value="UniProtKB-KW"/>
</dbReference>
<dbReference type="PANTHER" id="PTHR45024">
    <property type="entry name" value="DEHYDROGENASES, SHORT CHAIN"/>
    <property type="match status" value="1"/>
</dbReference>
<keyword evidence="2" id="KW-0560">Oxidoreductase</keyword>
<evidence type="ECO:0000256" key="2">
    <source>
        <dbReference type="ARBA" id="ARBA00023002"/>
    </source>
</evidence>
<dbReference type="InterPro" id="IPR051687">
    <property type="entry name" value="Peroxisomal_Beta-Oxidation"/>
</dbReference>
<dbReference type="Pfam" id="PF00106">
    <property type="entry name" value="adh_short"/>
    <property type="match status" value="1"/>
</dbReference>
<proteinExistence type="inferred from homology"/>
<dbReference type="STRING" id="112498.A0A2D3UMA4"/>
<reference evidence="3 4" key="1">
    <citation type="submission" date="2016-03" db="EMBL/GenBank/DDBJ databases">
        <authorList>
            <person name="Ploux O."/>
        </authorList>
    </citation>
    <scope>NUCLEOTIDE SEQUENCE [LARGE SCALE GENOMIC DNA]</scope>
    <source>
        <strain evidence="3 4">URUG2</strain>
    </source>
</reference>
<dbReference type="GeneID" id="35596269"/>
<organism evidence="3 4">
    <name type="scientific">Ramularia collo-cygni</name>
    <dbReference type="NCBI Taxonomy" id="112498"/>
    <lineage>
        <taxon>Eukaryota</taxon>
        <taxon>Fungi</taxon>
        <taxon>Dikarya</taxon>
        <taxon>Ascomycota</taxon>
        <taxon>Pezizomycotina</taxon>
        <taxon>Dothideomycetes</taxon>
        <taxon>Dothideomycetidae</taxon>
        <taxon>Mycosphaerellales</taxon>
        <taxon>Mycosphaerellaceae</taxon>
        <taxon>Ramularia</taxon>
    </lineage>
</organism>
<name>A0A2D3UMA4_9PEZI</name>
<evidence type="ECO:0000313" key="4">
    <source>
        <dbReference type="Proteomes" id="UP000225277"/>
    </source>
</evidence>
<keyword evidence="4" id="KW-1185">Reference proteome</keyword>
<dbReference type="InterPro" id="IPR002347">
    <property type="entry name" value="SDR_fam"/>
</dbReference>
<dbReference type="InterPro" id="IPR036291">
    <property type="entry name" value="NAD(P)-bd_dom_sf"/>
</dbReference>
<evidence type="ECO:0000256" key="1">
    <source>
        <dbReference type="ARBA" id="ARBA00006484"/>
    </source>
</evidence>
<dbReference type="Proteomes" id="UP000225277">
    <property type="component" value="Unassembled WGS sequence"/>
</dbReference>
<dbReference type="Gene3D" id="3.40.50.720">
    <property type="entry name" value="NAD(P)-binding Rossmann-like Domain"/>
    <property type="match status" value="1"/>
</dbReference>
<accession>A0A2D3UMA4</accession>
<dbReference type="AlphaFoldDB" id="A0A2D3UMA4"/>
<dbReference type="EMBL" id="FJUY01000001">
    <property type="protein sequence ID" value="CZT15031.1"/>
    <property type="molecule type" value="Genomic_DNA"/>
</dbReference>
<sequence>MTDKIRYDGQVVVITGAGAGLGRAYARFFAARGAKVVVNDLGGTFNGAGNSRSGAVADQVVEEITKNGGVAVANYDPVQQGDKIIETAIKHFDRVDVLINNAGILRDITIRKMKDEDW</sequence>
<dbReference type="OrthoDB" id="3757625at2759"/>
<dbReference type="RefSeq" id="XP_023621928.1">
    <property type="nucleotide sequence ID" value="XM_023766160.1"/>
</dbReference>
<gene>
    <name evidence="3" type="ORF">RCC_00942</name>
</gene>
<evidence type="ECO:0000313" key="3">
    <source>
        <dbReference type="EMBL" id="CZT15031.1"/>
    </source>
</evidence>
<dbReference type="SUPFAM" id="SSF51735">
    <property type="entry name" value="NAD(P)-binding Rossmann-fold domains"/>
    <property type="match status" value="1"/>
</dbReference>
<dbReference type="PANTHER" id="PTHR45024:SF2">
    <property type="entry name" value="SCP2 DOMAIN-CONTAINING PROTEIN"/>
    <property type="match status" value="1"/>
</dbReference>
<comment type="similarity">
    <text evidence="1">Belongs to the short-chain dehydrogenases/reductases (SDR) family.</text>
</comment>
<protein>
    <submittedName>
        <fullName evidence="3">Uncharacterized protein</fullName>
    </submittedName>
</protein>